<accession>A0A1D8UYS4</accession>
<evidence type="ECO:0000313" key="2">
    <source>
        <dbReference type="Proteomes" id="UP000179145"/>
    </source>
</evidence>
<keyword evidence="2" id="KW-1185">Reference proteome</keyword>
<evidence type="ECO:0000313" key="1">
    <source>
        <dbReference type="EMBL" id="AOX18732.1"/>
    </source>
</evidence>
<dbReference type="KEGG" id="kba:A0U89_15585"/>
<dbReference type="Proteomes" id="UP000179145">
    <property type="component" value="Plasmid pKB14400_3"/>
</dbReference>
<name>A0A1D8UYS4_9PROT</name>
<keyword evidence="1" id="KW-0614">Plasmid</keyword>
<protein>
    <submittedName>
        <fullName evidence="1">Uncharacterized protein</fullName>
    </submittedName>
</protein>
<dbReference type="OrthoDB" id="7226105at2"/>
<geneLocation type="plasmid" evidence="2">
    <name>pkb14400_3</name>
</geneLocation>
<reference evidence="1 2" key="1">
    <citation type="journal article" date="2016" name="Microb. Cell Fact.">
        <title>Dissection of exopolysaccharide biosynthesis in Kozakia baliensis.</title>
        <authorList>
            <person name="Brandt J.U."/>
            <person name="Jakob F."/>
            <person name="Behr J."/>
            <person name="Geissler A.J."/>
            <person name="Vogel R.F."/>
        </authorList>
    </citation>
    <scope>NUCLEOTIDE SEQUENCE [LARGE SCALE GENOMIC DNA]</scope>
    <source>
        <strain evidence="1 2">DSM 14400</strain>
        <plasmid evidence="2">Plasmid pkb14400_3</plasmid>
    </source>
</reference>
<sequence length="155" mass="17444">MMLKNWITICGLLIFGTFHDQAHAQTETSTRSGDVVDTILERPLFEPDRHPKGTAAGAHEDFHITGIVGKNRNWRAIFKPEQEGGKSRVVSEKEEIGGWTVVTITSKSVLLKRGTETKTVFPVFSKLAPPDLTDKERIDKVHIMSHKRTDPQLAW</sequence>
<gene>
    <name evidence="1" type="ORF">A0U89_15585</name>
</gene>
<dbReference type="EMBL" id="CP014677">
    <property type="protein sequence ID" value="AOX18732.1"/>
    <property type="molecule type" value="Genomic_DNA"/>
</dbReference>
<organism evidence="1 2">
    <name type="scientific">Kozakia baliensis</name>
    <dbReference type="NCBI Taxonomy" id="153496"/>
    <lineage>
        <taxon>Bacteria</taxon>
        <taxon>Pseudomonadati</taxon>
        <taxon>Pseudomonadota</taxon>
        <taxon>Alphaproteobacteria</taxon>
        <taxon>Acetobacterales</taxon>
        <taxon>Acetobacteraceae</taxon>
        <taxon>Kozakia</taxon>
    </lineage>
</organism>
<dbReference type="RefSeq" id="WP_070404176.1">
    <property type="nucleotide sequence ID" value="NZ_CP014677.1"/>
</dbReference>
<dbReference type="AlphaFoldDB" id="A0A1D8UYS4"/>
<proteinExistence type="predicted"/>